<dbReference type="EMBL" id="WNTK01001484">
    <property type="protein sequence ID" value="KAG9467294.1"/>
    <property type="molecule type" value="Genomic_DNA"/>
</dbReference>
<evidence type="ECO:0000256" key="7">
    <source>
        <dbReference type="ARBA" id="ARBA00023136"/>
    </source>
</evidence>
<dbReference type="InterPro" id="IPR000276">
    <property type="entry name" value="GPCR_Rhodpsn"/>
</dbReference>
<dbReference type="PROSITE" id="PS00237">
    <property type="entry name" value="G_PROTEIN_RECEP_F1_1"/>
    <property type="match status" value="1"/>
</dbReference>
<dbReference type="FunFam" id="1.20.1070.10:FF:000015">
    <property type="entry name" value="Olfactory receptor"/>
    <property type="match status" value="1"/>
</dbReference>
<reference evidence="13" key="1">
    <citation type="thesis" date="2020" institute="ProQuest LLC" country="789 East Eisenhower Parkway, Ann Arbor, MI, USA">
        <title>Comparative Genomics and Chromosome Evolution.</title>
        <authorList>
            <person name="Mudd A.B."/>
        </authorList>
    </citation>
    <scope>NUCLEOTIDE SEQUENCE</scope>
    <source>
        <strain evidence="13">HN-11 Male</strain>
        <tissue evidence="13">Kidney and liver</tissue>
    </source>
</reference>
<evidence type="ECO:0000313" key="14">
    <source>
        <dbReference type="Proteomes" id="UP000770717"/>
    </source>
</evidence>
<dbReference type="AlphaFoldDB" id="A0A8J6EE03"/>
<accession>A0A8J6EE03</accession>
<feature type="domain" description="G-protein coupled receptors family 1 profile" evidence="12">
    <location>
        <begin position="41"/>
        <end position="290"/>
    </location>
</feature>
<dbReference type="PRINTS" id="PR00237">
    <property type="entry name" value="GPCRRHODOPSN"/>
</dbReference>
<comment type="caution">
    <text evidence="13">The sequence shown here is derived from an EMBL/GenBank/DDBJ whole genome shotgun (WGS) entry which is preliminary data.</text>
</comment>
<sequence>MNDCINSSTNEFHISSVFSSAIANLVIFIALLFVYVITISGNLTITTLICAVPQLHSPMYFFLFNLSIVDVMYVSATIPKLLSISLVKDKTIYFHSCIIQLYIFLVSANLEIYILTSMAFDRYVAICKPLQYSVIMTNRLCVILSASSWTLGTLNSILETVLTLKLQFCHSHDINHFFCDLKTLMALSTTDTSSWEILNFAEDAVFASLPFLLTILSYVFIISTILKIRSPGRRHKVFSSCSSHLTTVVLFYAPMLSLYTTPDSAYSKDIDKLLSLIYMVVVPMLNPFVYTLRNQDFLKAFRKLTNINKM</sequence>
<dbReference type="GO" id="GO:0004984">
    <property type="term" value="F:olfactory receptor activity"/>
    <property type="evidence" value="ECO:0007669"/>
    <property type="project" value="InterPro"/>
</dbReference>
<dbReference type="PANTHER" id="PTHR26452">
    <property type="entry name" value="OLFACTORY RECEPTOR"/>
    <property type="match status" value="1"/>
</dbReference>
<keyword evidence="2 11" id="KW-1003">Cell membrane</keyword>
<proteinExistence type="inferred from homology"/>
<keyword evidence="9 10" id="KW-0807">Transducer</keyword>
<dbReference type="InterPro" id="IPR000725">
    <property type="entry name" value="Olfact_rcpt"/>
</dbReference>
<evidence type="ECO:0000256" key="8">
    <source>
        <dbReference type="ARBA" id="ARBA00023170"/>
    </source>
</evidence>
<feature type="transmembrane region" description="Helical" evidence="11">
    <location>
        <begin position="237"/>
        <end position="253"/>
    </location>
</feature>
<comment type="subcellular location">
    <subcellularLocation>
        <location evidence="1 11">Cell membrane</location>
        <topology evidence="1 11">Multi-pass membrane protein</topology>
    </subcellularLocation>
</comment>
<evidence type="ECO:0000259" key="12">
    <source>
        <dbReference type="PROSITE" id="PS50262"/>
    </source>
</evidence>
<evidence type="ECO:0000313" key="13">
    <source>
        <dbReference type="EMBL" id="KAG9467294.1"/>
    </source>
</evidence>
<dbReference type="InterPro" id="IPR017452">
    <property type="entry name" value="GPCR_Rhodpsn_7TM"/>
</dbReference>
<feature type="transmembrane region" description="Helical" evidence="11">
    <location>
        <begin position="204"/>
        <end position="225"/>
    </location>
</feature>
<keyword evidence="11" id="KW-0716">Sensory transduction</keyword>
<evidence type="ECO:0000256" key="1">
    <source>
        <dbReference type="ARBA" id="ARBA00004651"/>
    </source>
</evidence>
<evidence type="ECO:0000256" key="4">
    <source>
        <dbReference type="ARBA" id="ARBA00022725"/>
    </source>
</evidence>
<feature type="transmembrane region" description="Helical" evidence="11">
    <location>
        <begin position="140"/>
        <end position="158"/>
    </location>
</feature>
<evidence type="ECO:0000256" key="3">
    <source>
        <dbReference type="ARBA" id="ARBA00022692"/>
    </source>
</evidence>
<dbReference type="PROSITE" id="PS50262">
    <property type="entry name" value="G_PROTEIN_RECEP_F1_2"/>
    <property type="match status" value="1"/>
</dbReference>
<dbReference type="CDD" id="cd13954">
    <property type="entry name" value="7tmA_OR"/>
    <property type="match status" value="1"/>
</dbReference>
<keyword evidence="7 11" id="KW-0472">Membrane</keyword>
<keyword evidence="5 11" id="KW-1133">Transmembrane helix</keyword>
<protein>
    <recommendedName>
        <fullName evidence="11">Olfactory receptor</fullName>
    </recommendedName>
</protein>
<dbReference type="SUPFAM" id="SSF81321">
    <property type="entry name" value="Family A G protein-coupled receptor-like"/>
    <property type="match status" value="1"/>
</dbReference>
<dbReference type="PRINTS" id="PR00245">
    <property type="entry name" value="OLFACTORYR"/>
</dbReference>
<dbReference type="OrthoDB" id="5967130at2759"/>
<gene>
    <name evidence="13" type="ORF">GDO78_015226</name>
</gene>
<organism evidence="13 14">
    <name type="scientific">Eleutherodactylus coqui</name>
    <name type="common">Puerto Rican coqui</name>
    <dbReference type="NCBI Taxonomy" id="57060"/>
    <lineage>
        <taxon>Eukaryota</taxon>
        <taxon>Metazoa</taxon>
        <taxon>Chordata</taxon>
        <taxon>Craniata</taxon>
        <taxon>Vertebrata</taxon>
        <taxon>Euteleostomi</taxon>
        <taxon>Amphibia</taxon>
        <taxon>Batrachia</taxon>
        <taxon>Anura</taxon>
        <taxon>Neobatrachia</taxon>
        <taxon>Hyloidea</taxon>
        <taxon>Eleutherodactylidae</taxon>
        <taxon>Eleutherodactylinae</taxon>
        <taxon>Eleutherodactylus</taxon>
        <taxon>Eleutherodactylus</taxon>
    </lineage>
</organism>
<evidence type="ECO:0000256" key="11">
    <source>
        <dbReference type="RuleBase" id="RU363047"/>
    </source>
</evidence>
<evidence type="ECO:0000256" key="6">
    <source>
        <dbReference type="ARBA" id="ARBA00023040"/>
    </source>
</evidence>
<dbReference type="Gene3D" id="1.20.1070.10">
    <property type="entry name" value="Rhodopsin 7-helix transmembrane proteins"/>
    <property type="match status" value="1"/>
</dbReference>
<comment type="similarity">
    <text evidence="10">Belongs to the G-protein coupled receptor 1 family.</text>
</comment>
<name>A0A8J6EE03_ELECQ</name>
<evidence type="ECO:0000256" key="2">
    <source>
        <dbReference type="ARBA" id="ARBA00022475"/>
    </source>
</evidence>
<feature type="transmembrane region" description="Helical" evidence="11">
    <location>
        <begin position="273"/>
        <end position="292"/>
    </location>
</feature>
<feature type="transmembrane region" description="Helical" evidence="11">
    <location>
        <begin position="98"/>
        <end position="120"/>
    </location>
</feature>
<keyword evidence="6 10" id="KW-0297">G-protein coupled receptor</keyword>
<feature type="transmembrane region" description="Helical" evidence="11">
    <location>
        <begin position="59"/>
        <end position="78"/>
    </location>
</feature>
<evidence type="ECO:0000256" key="5">
    <source>
        <dbReference type="ARBA" id="ARBA00022989"/>
    </source>
</evidence>
<feature type="transmembrane region" description="Helical" evidence="11">
    <location>
        <begin position="25"/>
        <end position="52"/>
    </location>
</feature>
<dbReference type="GO" id="GO:0005886">
    <property type="term" value="C:plasma membrane"/>
    <property type="evidence" value="ECO:0007669"/>
    <property type="project" value="UniProtKB-SubCell"/>
</dbReference>
<dbReference type="Proteomes" id="UP000770717">
    <property type="component" value="Unassembled WGS sequence"/>
</dbReference>
<evidence type="ECO:0000256" key="9">
    <source>
        <dbReference type="ARBA" id="ARBA00023224"/>
    </source>
</evidence>
<evidence type="ECO:0000256" key="10">
    <source>
        <dbReference type="RuleBase" id="RU000688"/>
    </source>
</evidence>
<dbReference type="Pfam" id="PF13853">
    <property type="entry name" value="7tm_4"/>
    <property type="match status" value="1"/>
</dbReference>
<dbReference type="InterPro" id="IPR050516">
    <property type="entry name" value="Olfactory_GPCR"/>
</dbReference>
<keyword evidence="8 10" id="KW-0675">Receptor</keyword>
<dbReference type="GO" id="GO:0004930">
    <property type="term" value="F:G protein-coupled receptor activity"/>
    <property type="evidence" value="ECO:0007669"/>
    <property type="project" value="UniProtKB-KW"/>
</dbReference>
<keyword evidence="4 11" id="KW-0552">Olfaction</keyword>
<keyword evidence="14" id="KW-1185">Reference proteome</keyword>
<keyword evidence="3 10" id="KW-0812">Transmembrane</keyword>